<proteinExistence type="predicted"/>
<evidence type="ECO:0000313" key="4">
    <source>
        <dbReference type="Proteomes" id="UP001337655"/>
    </source>
</evidence>
<dbReference type="Gene3D" id="3.40.50.300">
    <property type="entry name" value="P-loop containing nucleotide triphosphate hydrolases"/>
    <property type="match status" value="1"/>
</dbReference>
<dbReference type="GO" id="GO:0005524">
    <property type="term" value="F:ATP binding"/>
    <property type="evidence" value="ECO:0007669"/>
    <property type="project" value="InterPro"/>
</dbReference>
<dbReference type="CDD" id="cd19481">
    <property type="entry name" value="RecA-like_protease"/>
    <property type="match status" value="1"/>
</dbReference>
<organism evidence="3 4">
    <name type="scientific">Saxophila tyrrhenica</name>
    <dbReference type="NCBI Taxonomy" id="1690608"/>
    <lineage>
        <taxon>Eukaryota</taxon>
        <taxon>Fungi</taxon>
        <taxon>Dikarya</taxon>
        <taxon>Ascomycota</taxon>
        <taxon>Pezizomycotina</taxon>
        <taxon>Dothideomycetes</taxon>
        <taxon>Dothideomycetidae</taxon>
        <taxon>Mycosphaerellales</taxon>
        <taxon>Extremaceae</taxon>
        <taxon>Saxophila</taxon>
    </lineage>
</organism>
<dbReference type="PANTHER" id="PTHR46411:SF3">
    <property type="entry name" value="AAA+ ATPASE DOMAIN-CONTAINING PROTEIN"/>
    <property type="match status" value="1"/>
</dbReference>
<dbReference type="SUPFAM" id="SSF52540">
    <property type="entry name" value="P-loop containing nucleoside triphosphate hydrolases"/>
    <property type="match status" value="1"/>
</dbReference>
<dbReference type="GeneID" id="89930106"/>
<dbReference type="Pfam" id="PF22942">
    <property type="entry name" value="DUF7025"/>
    <property type="match status" value="1"/>
</dbReference>
<feature type="domain" description="AAA+ ATPase" evidence="2">
    <location>
        <begin position="541"/>
        <end position="666"/>
    </location>
</feature>
<dbReference type="InterPro" id="IPR054289">
    <property type="entry name" value="DUF7025"/>
</dbReference>
<evidence type="ECO:0000259" key="2">
    <source>
        <dbReference type="SMART" id="SM00382"/>
    </source>
</evidence>
<dbReference type="Pfam" id="PF00004">
    <property type="entry name" value="AAA"/>
    <property type="match status" value="1"/>
</dbReference>
<dbReference type="Proteomes" id="UP001337655">
    <property type="component" value="Unassembled WGS sequence"/>
</dbReference>
<gene>
    <name evidence="3" type="ORF">LTR77_008774</name>
</gene>
<evidence type="ECO:0000313" key="3">
    <source>
        <dbReference type="EMBL" id="KAK5165851.1"/>
    </source>
</evidence>
<feature type="region of interest" description="Disordered" evidence="1">
    <location>
        <begin position="690"/>
        <end position="736"/>
    </location>
</feature>
<reference evidence="3 4" key="1">
    <citation type="submission" date="2023-08" db="EMBL/GenBank/DDBJ databases">
        <title>Black Yeasts Isolated from many extreme environments.</title>
        <authorList>
            <person name="Coleine C."/>
            <person name="Stajich J.E."/>
            <person name="Selbmann L."/>
        </authorList>
    </citation>
    <scope>NUCLEOTIDE SEQUENCE [LARGE SCALE GENOMIC DNA]</scope>
    <source>
        <strain evidence="3 4">CCFEE 5935</strain>
    </source>
</reference>
<feature type="region of interest" description="Disordered" evidence="1">
    <location>
        <begin position="53"/>
        <end position="82"/>
    </location>
</feature>
<dbReference type="RefSeq" id="XP_064655863.1">
    <property type="nucleotide sequence ID" value="XM_064806004.1"/>
</dbReference>
<accession>A0AAV9P3W8</accession>
<evidence type="ECO:0000256" key="1">
    <source>
        <dbReference type="SAM" id="MobiDB-lite"/>
    </source>
</evidence>
<dbReference type="AlphaFoldDB" id="A0AAV9P3W8"/>
<name>A0AAV9P3W8_9PEZI</name>
<dbReference type="GO" id="GO:0016887">
    <property type="term" value="F:ATP hydrolysis activity"/>
    <property type="evidence" value="ECO:0007669"/>
    <property type="project" value="InterPro"/>
</dbReference>
<protein>
    <recommendedName>
        <fullName evidence="2">AAA+ ATPase domain-containing protein</fullName>
    </recommendedName>
</protein>
<sequence>MNSLDNISLPPIFDGEDFDSEDEERLRARQEFFCQLGLLNAKNRLELKKRRMAAARDASSDSEVEEVTNGVKKGKMDVTPADSTPQELVKLDPAEVGMTVGLKYLYSGKEDKRGRFQWESKIPEDLGQPAEDAETQKLSIIVRKVKVWNDPTKVLTLHSVVIQSPLLKDLLKEVLAGYPGVTVNLKRLEFSGRFEPLIHRYQELNQALVKLRLGDEAEAKTKAEHAELLQKLLEEEFKDTIDASMDLKSQGVMTYEHLWTLFQPGSLVYSKQQGQDRIFKLMSSRYGQDRNMNPCFWLTCQYVDYDGTRFGTQKLNVKIAAYDGTKSINSFQSYPLEYHNSKEDLKAKLIERGGKVESFAGCHYRAYHGVGWRTDSMGNRDSQFVKGRVVIDTYGWNRFNPNYSIFVQPLHVKETRAVSGLGGLASGEDEYESDYDDYDDDNDGMPLDGLFADEEDEETKQKNKLNDEHKMMCTPLVRGYAFKEKMWLNFFVNAVQDISFNESAFDSLVLPSNKKELIHGFIETHQNHMTQFDDVIQGKGRGIILLLCGPPGVGKTLTAESVAEEMKVPLYQMSAGDLGLDPRHVESKLQGVLDMCTRWNALLLLDEADVFLEERSLHELERNKLVSIFLRVLEYYEGIMFLTTNRVQTFDQAFQSRIHISLEYKELDLPSRKSVWLAFLKQHNIAQAAARERPPKVTASAAKSQDKSKAKGEASPQDEETVKQQHLARTLPHTMEESDVNKLARLQMNGRQIKNILKAAQMLATRKGEGLGFAHVEMVMDVTQHLHQTTLESERARASFFT</sequence>
<dbReference type="SMART" id="SM00382">
    <property type="entry name" value="AAA"/>
    <property type="match status" value="1"/>
</dbReference>
<feature type="region of interest" description="Disordered" evidence="1">
    <location>
        <begin position="1"/>
        <end position="20"/>
    </location>
</feature>
<dbReference type="InterPro" id="IPR003593">
    <property type="entry name" value="AAA+_ATPase"/>
</dbReference>
<dbReference type="PANTHER" id="PTHR46411">
    <property type="entry name" value="FAMILY ATPASE, PUTATIVE-RELATED"/>
    <property type="match status" value="1"/>
</dbReference>
<comment type="caution">
    <text evidence="3">The sequence shown here is derived from an EMBL/GenBank/DDBJ whole genome shotgun (WGS) entry which is preliminary data.</text>
</comment>
<dbReference type="InterPro" id="IPR027417">
    <property type="entry name" value="P-loop_NTPase"/>
</dbReference>
<keyword evidence="4" id="KW-1185">Reference proteome</keyword>
<dbReference type="EMBL" id="JAVRRT010000015">
    <property type="protein sequence ID" value="KAK5165851.1"/>
    <property type="molecule type" value="Genomic_DNA"/>
</dbReference>
<dbReference type="InterPro" id="IPR003959">
    <property type="entry name" value="ATPase_AAA_core"/>
</dbReference>